<dbReference type="InterPro" id="IPR050414">
    <property type="entry name" value="Fungal_M35_metalloproteases"/>
</dbReference>
<dbReference type="GO" id="GO:0046872">
    <property type="term" value="F:metal ion binding"/>
    <property type="evidence" value="ECO:0007669"/>
    <property type="project" value="UniProtKB-KW"/>
</dbReference>
<dbReference type="GO" id="GO:0006508">
    <property type="term" value="P:proteolysis"/>
    <property type="evidence" value="ECO:0007669"/>
    <property type="project" value="UniProtKB-KW"/>
</dbReference>
<keyword evidence="7 13" id="KW-0378">Hydrolase</keyword>
<evidence type="ECO:0000256" key="6">
    <source>
        <dbReference type="ARBA" id="ARBA00022729"/>
    </source>
</evidence>
<dbReference type="GeneID" id="73346124"/>
<dbReference type="Gene3D" id="2.60.40.2970">
    <property type="match status" value="1"/>
</dbReference>
<feature type="binding site" evidence="12">
    <location>
        <position position="368"/>
    </location>
    <ligand>
        <name>Zn(2+)</name>
        <dbReference type="ChEBI" id="CHEBI:29105"/>
        <note>catalytic</note>
    </ligand>
</feature>
<gene>
    <name evidence="15" type="ORF">CLUP02_12150</name>
</gene>
<keyword evidence="8 12" id="KW-0862">Zinc</keyword>
<evidence type="ECO:0000256" key="13">
    <source>
        <dbReference type="RuleBase" id="RU361126"/>
    </source>
</evidence>
<feature type="region of interest" description="Disordered" evidence="14">
    <location>
        <begin position="427"/>
        <end position="453"/>
    </location>
</feature>
<keyword evidence="13" id="KW-0964">Secreted</keyword>
<feature type="binding site" evidence="12">
    <location>
        <position position="372"/>
    </location>
    <ligand>
        <name>Zn(2+)</name>
        <dbReference type="ChEBI" id="CHEBI:29105"/>
        <note>catalytic</note>
    </ligand>
</feature>
<evidence type="ECO:0000313" key="16">
    <source>
        <dbReference type="Proteomes" id="UP000830671"/>
    </source>
</evidence>
<sequence length="453" mass="47704">MMIKAIGGGTRKESLSARHASARSTQHYLPRLLCPTFTMKFLTGLSCFAAVASAVVVDLNKRDSPLDVKIESTGNTAIKASITNTGASDLKVLKAGSILDKLAVEKAEVFAGSDKVEFDGIRLRLGTNGLPEDAFQVISAGETVSVEWNYGEVHDLSVGGKVDVAAKGALSIAEVGSNDITSTAPFSSNVLSVEVDGAAASKVRRDFRENVKRTVVQSDCTGTQRTATTTALSNCRALAAAASSAASTGAAAKMVEYFKSSSTATRTTVAGVFAKVATECGSTTSGVSKQYCTDIYPACSSGVIAYTLPSASYMVNCKYRCPHDKKWHIVFGDSSDETPRATGPYFFNSLTALSSTCHAQDRATTALHEVTHLTQIKGTTDQSSCYGYSCVQSLTAAQNLNHADTYARKSLSLSLFALHVLTTLMSQSSPTPSTSAAKRFASRWNNSSGSGNT</sequence>
<evidence type="ECO:0000313" key="15">
    <source>
        <dbReference type="EMBL" id="UQC86648.1"/>
    </source>
</evidence>
<evidence type="ECO:0000256" key="3">
    <source>
        <dbReference type="ARBA" id="ARBA00022670"/>
    </source>
</evidence>
<reference evidence="15" key="1">
    <citation type="journal article" date="2021" name="Mol. Plant Microbe Interact.">
        <title>Complete Genome Sequence of the Plant-Pathogenic Fungus Colletotrichum lupini.</title>
        <authorList>
            <person name="Baroncelli R."/>
            <person name="Pensec F."/>
            <person name="Da Lio D."/>
            <person name="Boufleur T."/>
            <person name="Vicente I."/>
            <person name="Sarrocco S."/>
            <person name="Picot A."/>
            <person name="Baraldi E."/>
            <person name="Sukno S."/>
            <person name="Thon M."/>
            <person name="Le Floch G."/>
        </authorList>
    </citation>
    <scope>NUCLEOTIDE SEQUENCE</scope>
    <source>
        <strain evidence="15">IMI 504893</strain>
    </source>
</reference>
<feature type="active site" evidence="11">
    <location>
        <position position="369"/>
    </location>
</feature>
<comment type="function">
    <text evidence="13">Secreted metalloproteinase that allows assimilation of proteinaceous substrates. Shows high activities on basic nuclear substrates such as histone and protamine.</text>
</comment>
<feature type="binding site" evidence="12">
    <location>
        <position position="381"/>
    </location>
    <ligand>
        <name>Zn(2+)</name>
        <dbReference type="ChEBI" id="CHEBI:29105"/>
        <note>catalytic</note>
    </ligand>
</feature>
<organism evidence="15 16">
    <name type="scientific">Colletotrichum lupini</name>
    <dbReference type="NCBI Taxonomy" id="145971"/>
    <lineage>
        <taxon>Eukaryota</taxon>
        <taxon>Fungi</taxon>
        <taxon>Dikarya</taxon>
        <taxon>Ascomycota</taxon>
        <taxon>Pezizomycotina</taxon>
        <taxon>Sordariomycetes</taxon>
        <taxon>Hypocreomycetidae</taxon>
        <taxon>Glomerellales</taxon>
        <taxon>Glomerellaceae</taxon>
        <taxon>Colletotrichum</taxon>
        <taxon>Colletotrichum acutatum species complex</taxon>
    </lineage>
</organism>
<evidence type="ECO:0000256" key="9">
    <source>
        <dbReference type="ARBA" id="ARBA00023049"/>
    </source>
</evidence>
<evidence type="ECO:0000256" key="4">
    <source>
        <dbReference type="ARBA" id="ARBA00022685"/>
    </source>
</evidence>
<evidence type="ECO:0000256" key="12">
    <source>
        <dbReference type="PIRSR" id="PIRSR601384-2"/>
    </source>
</evidence>
<dbReference type="EC" id="3.4.24.39" evidence="13"/>
<keyword evidence="3 13" id="KW-0645">Protease</keyword>
<name>A0A9Q8WK65_9PEZI</name>
<dbReference type="InterPro" id="IPR001384">
    <property type="entry name" value="Peptidase_M35"/>
</dbReference>
<dbReference type="RefSeq" id="XP_049148259.1">
    <property type="nucleotide sequence ID" value="XM_049291114.1"/>
</dbReference>
<keyword evidence="16" id="KW-1185">Reference proteome</keyword>
<evidence type="ECO:0000256" key="10">
    <source>
        <dbReference type="ARBA" id="ARBA00023145"/>
    </source>
</evidence>
<keyword evidence="5 12" id="KW-0479">Metal-binding</keyword>
<evidence type="ECO:0000256" key="7">
    <source>
        <dbReference type="ARBA" id="ARBA00022801"/>
    </source>
</evidence>
<keyword evidence="6" id="KW-0732">Signal</keyword>
<keyword evidence="10" id="KW-0865">Zymogen</keyword>
<comment type="subcellular location">
    <subcellularLocation>
        <location evidence="13">Secreted</location>
    </subcellularLocation>
</comment>
<dbReference type="AlphaFoldDB" id="A0A9Q8WK65"/>
<dbReference type="SUPFAM" id="SSF55486">
    <property type="entry name" value="Metalloproteases ('zincins'), catalytic domain"/>
    <property type="match status" value="1"/>
</dbReference>
<proteinExistence type="inferred from homology"/>
<evidence type="ECO:0000256" key="11">
    <source>
        <dbReference type="PIRSR" id="PIRSR601384-1"/>
    </source>
</evidence>
<comment type="catalytic activity">
    <reaction evidence="1 13">
        <text>Preferential cleavage of bonds with hydrophobic residues in P1'. Also 3-Asn-|-Gln-4 and 8-Gly-|-Ser-9 bonds in insulin B chain.</text>
        <dbReference type="EC" id="3.4.24.39"/>
    </reaction>
</comment>
<accession>A0A9Q8WK65</accession>
<keyword evidence="9 13" id="KW-0482">Metalloprotease</keyword>
<comment type="cofactor">
    <cofactor evidence="12 13">
        <name>Zn(2+)</name>
        <dbReference type="ChEBI" id="CHEBI:29105"/>
    </cofactor>
    <text evidence="12 13">Binds 1 zinc ion per subunit.</text>
</comment>
<dbReference type="GO" id="GO:0005576">
    <property type="term" value="C:extracellular region"/>
    <property type="evidence" value="ECO:0007669"/>
    <property type="project" value="UniProtKB-SubCell"/>
</dbReference>
<dbReference type="EMBL" id="CP019478">
    <property type="protein sequence ID" value="UQC86648.1"/>
    <property type="molecule type" value="Genomic_DNA"/>
</dbReference>
<dbReference type="PANTHER" id="PTHR37016:SF2">
    <property type="entry name" value="NEUTRAL PROTEASE 2 HOMOLOG SNOG_02177"/>
    <property type="match status" value="1"/>
</dbReference>
<dbReference type="PANTHER" id="PTHR37016">
    <property type="match status" value="1"/>
</dbReference>
<dbReference type="KEGG" id="clup:CLUP02_12150"/>
<dbReference type="GO" id="GO:0004222">
    <property type="term" value="F:metalloendopeptidase activity"/>
    <property type="evidence" value="ECO:0007669"/>
    <property type="project" value="InterPro"/>
</dbReference>
<keyword evidence="4 13" id="KW-0165">Cleavage on pair of basic residues</keyword>
<evidence type="ECO:0000256" key="14">
    <source>
        <dbReference type="SAM" id="MobiDB-lite"/>
    </source>
</evidence>
<dbReference type="CDD" id="cd11008">
    <property type="entry name" value="M35_deuterolysin_like"/>
    <property type="match status" value="1"/>
</dbReference>
<evidence type="ECO:0000256" key="8">
    <source>
        <dbReference type="ARBA" id="ARBA00022833"/>
    </source>
</evidence>
<evidence type="ECO:0000256" key="1">
    <source>
        <dbReference type="ARBA" id="ARBA00001187"/>
    </source>
</evidence>
<dbReference type="PRINTS" id="PR00768">
    <property type="entry name" value="DEUTEROLYSIN"/>
</dbReference>
<dbReference type="Proteomes" id="UP000830671">
    <property type="component" value="Chromosome 6"/>
</dbReference>
<evidence type="ECO:0000256" key="2">
    <source>
        <dbReference type="ARBA" id="ARBA00010279"/>
    </source>
</evidence>
<dbReference type="Pfam" id="PF02102">
    <property type="entry name" value="Peptidase_M35"/>
    <property type="match status" value="2"/>
</dbReference>
<dbReference type="Gene3D" id="3.40.390.10">
    <property type="entry name" value="Collagenase (Catalytic Domain)"/>
    <property type="match status" value="1"/>
</dbReference>
<comment type="similarity">
    <text evidence="2 13">Belongs to the peptidase M35 family.</text>
</comment>
<dbReference type="InterPro" id="IPR024079">
    <property type="entry name" value="MetalloPept_cat_dom_sf"/>
</dbReference>
<protein>
    <recommendedName>
        <fullName evidence="13">Neutral protease 2</fullName>
        <ecNumber evidence="13">3.4.24.39</ecNumber>
    </recommendedName>
    <alternativeName>
        <fullName evidence="13">Deuterolysin</fullName>
    </alternativeName>
</protein>
<evidence type="ECO:0000256" key="5">
    <source>
        <dbReference type="ARBA" id="ARBA00022723"/>
    </source>
</evidence>
<feature type="compositionally biased region" description="Polar residues" evidence="14">
    <location>
        <begin position="443"/>
        <end position="453"/>
    </location>
</feature>